<dbReference type="PANTHER" id="PTHR23501:SF199">
    <property type="entry name" value="MFS EFFLUX TRANSPORTER INPD-RELATED"/>
    <property type="match status" value="1"/>
</dbReference>
<keyword evidence="5 6" id="KW-0472">Membrane</keyword>
<dbReference type="Proteomes" id="UP000042958">
    <property type="component" value="Unassembled WGS sequence"/>
</dbReference>
<feature type="transmembrane region" description="Helical" evidence="6">
    <location>
        <begin position="36"/>
        <end position="57"/>
    </location>
</feature>
<protein>
    <submittedName>
        <fullName evidence="7">Uncharacterized protein</fullName>
    </submittedName>
</protein>
<evidence type="ECO:0000256" key="1">
    <source>
        <dbReference type="ARBA" id="ARBA00004141"/>
    </source>
</evidence>
<evidence type="ECO:0000313" key="7">
    <source>
        <dbReference type="EMBL" id="CEJ61368.1"/>
    </source>
</evidence>
<organism evidence="7 8">
    <name type="scientific">Penicillium brasilianum</name>
    <dbReference type="NCBI Taxonomy" id="104259"/>
    <lineage>
        <taxon>Eukaryota</taxon>
        <taxon>Fungi</taxon>
        <taxon>Dikarya</taxon>
        <taxon>Ascomycota</taxon>
        <taxon>Pezizomycotina</taxon>
        <taxon>Eurotiomycetes</taxon>
        <taxon>Eurotiomycetidae</taxon>
        <taxon>Eurotiales</taxon>
        <taxon>Aspergillaceae</taxon>
        <taxon>Penicillium</taxon>
    </lineage>
</organism>
<dbReference type="PANTHER" id="PTHR23501">
    <property type="entry name" value="MAJOR FACILITATOR SUPERFAMILY"/>
    <property type="match status" value="1"/>
</dbReference>
<evidence type="ECO:0000256" key="4">
    <source>
        <dbReference type="ARBA" id="ARBA00022989"/>
    </source>
</evidence>
<evidence type="ECO:0000256" key="3">
    <source>
        <dbReference type="ARBA" id="ARBA00022692"/>
    </source>
</evidence>
<comment type="similarity">
    <text evidence="2">Belongs to the major facilitator superfamily. TCR/Tet family.</text>
</comment>
<dbReference type="GO" id="GO:0022857">
    <property type="term" value="F:transmembrane transporter activity"/>
    <property type="evidence" value="ECO:0007669"/>
    <property type="project" value="TreeGrafter"/>
</dbReference>
<dbReference type="OrthoDB" id="10021397at2759"/>
<proteinExistence type="inferred from homology"/>
<comment type="subcellular location">
    <subcellularLocation>
        <location evidence="1">Membrane</location>
        <topology evidence="1">Multi-pass membrane protein</topology>
    </subcellularLocation>
</comment>
<keyword evidence="3 6" id="KW-0812">Transmembrane</keyword>
<dbReference type="AlphaFoldDB" id="A0A0F7TXG5"/>
<keyword evidence="4 6" id="KW-1133">Transmembrane helix</keyword>
<dbReference type="EMBL" id="CDHK01000010">
    <property type="protein sequence ID" value="CEJ61368.1"/>
    <property type="molecule type" value="Genomic_DNA"/>
</dbReference>
<reference evidence="8" key="1">
    <citation type="journal article" date="2015" name="Genome Announc.">
        <title>Draft genome sequence of the fungus Penicillium brasilianum MG11.</title>
        <authorList>
            <person name="Horn F."/>
            <person name="Linde J."/>
            <person name="Mattern D.J."/>
            <person name="Walther G."/>
            <person name="Guthke R."/>
            <person name="Brakhage A.A."/>
            <person name="Valiante V."/>
        </authorList>
    </citation>
    <scope>NUCLEOTIDE SEQUENCE [LARGE SCALE GENOMIC DNA]</scope>
    <source>
        <strain evidence="8">MG11</strain>
    </source>
</reference>
<sequence>MSIGAGLISTLTAGGGLGFQQGGVAAQAVLPLSKVSIGTAIVLFLQILGGSLFVAVAQNIFARELIGNLEALNIPGFSSSDVINGGATIIRAMVSESSLANVLVAYNDPLVKVSQLSLVLGCLSMIGALCIE</sequence>
<gene>
    <name evidence="7" type="ORF">PMG11_09903</name>
</gene>
<evidence type="ECO:0000256" key="5">
    <source>
        <dbReference type="ARBA" id="ARBA00023136"/>
    </source>
</evidence>
<evidence type="ECO:0000313" key="8">
    <source>
        <dbReference type="Proteomes" id="UP000042958"/>
    </source>
</evidence>
<dbReference type="GO" id="GO:0005886">
    <property type="term" value="C:plasma membrane"/>
    <property type="evidence" value="ECO:0007669"/>
    <property type="project" value="TreeGrafter"/>
</dbReference>
<evidence type="ECO:0000256" key="2">
    <source>
        <dbReference type="ARBA" id="ARBA00007520"/>
    </source>
</evidence>
<keyword evidence="8" id="KW-1185">Reference proteome</keyword>
<accession>A0A0F7TXG5</accession>
<name>A0A0F7TXG5_PENBI</name>
<evidence type="ECO:0000256" key="6">
    <source>
        <dbReference type="SAM" id="Phobius"/>
    </source>
</evidence>